<evidence type="ECO:0000256" key="1">
    <source>
        <dbReference type="ARBA" id="ARBA00009865"/>
    </source>
</evidence>
<dbReference type="GO" id="GO:0004553">
    <property type="term" value="F:hydrolase activity, hydrolyzing O-glycosyl compounds"/>
    <property type="evidence" value="ECO:0007669"/>
    <property type="project" value="InterPro"/>
</dbReference>
<dbReference type="Gene3D" id="2.60.40.10">
    <property type="entry name" value="Immunoglobulins"/>
    <property type="match status" value="1"/>
</dbReference>
<proteinExistence type="inferred from homology"/>
<comment type="caution">
    <text evidence="6">The sequence shown here is derived from an EMBL/GenBank/DDBJ whole genome shotgun (WGS) entry which is preliminary data.</text>
</comment>
<gene>
    <name evidence="6" type="ORF">N7496_000886</name>
</gene>
<reference evidence="6" key="2">
    <citation type="journal article" date="2023" name="IMA Fungus">
        <title>Comparative genomic study of the Penicillium genus elucidates a diverse pangenome and 15 lateral gene transfer events.</title>
        <authorList>
            <person name="Petersen C."/>
            <person name="Sorensen T."/>
            <person name="Nielsen M.R."/>
            <person name="Sondergaard T.E."/>
            <person name="Sorensen J.L."/>
            <person name="Fitzpatrick D.A."/>
            <person name="Frisvad J.C."/>
            <person name="Nielsen K.L."/>
        </authorList>
    </citation>
    <scope>NUCLEOTIDE SEQUENCE</scope>
    <source>
        <strain evidence="6">IBT 29864</strain>
    </source>
</reference>
<dbReference type="Gene3D" id="2.115.10.20">
    <property type="entry name" value="Glycosyl hydrolase domain, family 43"/>
    <property type="match status" value="1"/>
</dbReference>
<dbReference type="OrthoDB" id="9970295at2759"/>
<dbReference type="InterPro" id="IPR008979">
    <property type="entry name" value="Galactose-bd-like_sf"/>
</dbReference>
<keyword evidence="7" id="KW-1185">Reference proteome</keyword>
<protein>
    <submittedName>
        <fullName evidence="6">Glycosyl hydrolase</fullName>
    </submittedName>
</protein>
<dbReference type="Gene3D" id="2.60.120.260">
    <property type="entry name" value="Galactose-binding domain-like"/>
    <property type="match status" value="1"/>
</dbReference>
<dbReference type="InterPro" id="IPR013783">
    <property type="entry name" value="Ig-like_fold"/>
</dbReference>
<dbReference type="GeneID" id="81432994"/>
<dbReference type="InterPro" id="IPR023296">
    <property type="entry name" value="Glyco_hydro_beta-prop_sf"/>
</dbReference>
<evidence type="ECO:0000256" key="5">
    <source>
        <dbReference type="RuleBase" id="RU361187"/>
    </source>
</evidence>
<evidence type="ECO:0000313" key="7">
    <source>
        <dbReference type="Proteomes" id="UP001147782"/>
    </source>
</evidence>
<evidence type="ECO:0000256" key="3">
    <source>
        <dbReference type="ARBA" id="ARBA00022801"/>
    </source>
</evidence>
<dbReference type="AlphaFoldDB" id="A0A9W9VV32"/>
<comment type="similarity">
    <text evidence="1 5">Belongs to the glycosyl hydrolase 43 family.</text>
</comment>
<dbReference type="Proteomes" id="UP001147782">
    <property type="component" value="Unassembled WGS sequence"/>
</dbReference>
<name>A0A9W9VV32_9EURO</name>
<dbReference type="PANTHER" id="PTHR22925">
    <property type="entry name" value="GLYCOSYL HYDROLASE 43 FAMILY MEMBER"/>
    <property type="match status" value="1"/>
</dbReference>
<dbReference type="EMBL" id="JAPZBS010000001">
    <property type="protein sequence ID" value="KAJ5389818.1"/>
    <property type="molecule type" value="Genomic_DNA"/>
</dbReference>
<keyword evidence="4 5" id="KW-0326">Glycosidase</keyword>
<keyword evidence="3 5" id="KW-0378">Hydrolase</keyword>
<dbReference type="PANTHER" id="PTHR22925:SF3">
    <property type="entry name" value="GLYCOSYL HYDROLASE FAMILY PROTEIN 43"/>
    <property type="match status" value="1"/>
</dbReference>
<dbReference type="Pfam" id="PF04616">
    <property type="entry name" value="Glyco_hydro_43"/>
    <property type="match status" value="1"/>
</dbReference>
<dbReference type="SUPFAM" id="SSF49785">
    <property type="entry name" value="Galactose-binding domain-like"/>
    <property type="match status" value="1"/>
</dbReference>
<evidence type="ECO:0000256" key="4">
    <source>
        <dbReference type="ARBA" id="ARBA00023295"/>
    </source>
</evidence>
<reference evidence="6" key="1">
    <citation type="submission" date="2022-11" db="EMBL/GenBank/DDBJ databases">
        <authorList>
            <person name="Petersen C."/>
        </authorList>
    </citation>
    <scope>NUCLEOTIDE SEQUENCE</scope>
    <source>
        <strain evidence="6">IBT 29864</strain>
    </source>
</reference>
<dbReference type="GO" id="GO:0005975">
    <property type="term" value="P:carbohydrate metabolic process"/>
    <property type="evidence" value="ECO:0007669"/>
    <property type="project" value="InterPro"/>
</dbReference>
<accession>A0A9W9VV32</accession>
<dbReference type="Pfam" id="PF22633">
    <property type="entry name" value="F5_F8_type_C_2"/>
    <property type="match status" value="1"/>
</dbReference>
<dbReference type="SUPFAM" id="SSF75005">
    <property type="entry name" value="Arabinanase/levansucrase/invertase"/>
    <property type="match status" value="1"/>
</dbReference>
<organism evidence="6 7">
    <name type="scientific">Penicillium cataractarum</name>
    <dbReference type="NCBI Taxonomy" id="2100454"/>
    <lineage>
        <taxon>Eukaryota</taxon>
        <taxon>Fungi</taxon>
        <taxon>Dikarya</taxon>
        <taxon>Ascomycota</taxon>
        <taxon>Pezizomycotina</taxon>
        <taxon>Eurotiomycetes</taxon>
        <taxon>Eurotiomycetidae</taxon>
        <taxon>Eurotiales</taxon>
        <taxon>Aspergillaceae</taxon>
        <taxon>Penicillium</taxon>
    </lineage>
</organism>
<dbReference type="CDD" id="cd18822">
    <property type="entry name" value="GH43_CtGH43-like"/>
    <property type="match status" value="1"/>
</dbReference>
<evidence type="ECO:0000313" key="6">
    <source>
        <dbReference type="EMBL" id="KAJ5389818.1"/>
    </source>
</evidence>
<dbReference type="InterPro" id="IPR006710">
    <property type="entry name" value="Glyco_hydro_43"/>
</dbReference>
<dbReference type="RefSeq" id="XP_056560546.1">
    <property type="nucleotide sequence ID" value="XM_056693817.1"/>
</dbReference>
<sequence>MLTCFLLFLSSVAAQQGLVAEPFRLSNSPDVNNVKLSWNTANSNASTYQVQRKPNGSRSYSTIATVTGNTYDDYELPLSKFTYRVSSAEGISNDVQVATFSPKAADYGTYDNTQVSSYLRKSDIQEHGLYYQYNYVENGTGIFYIQEQSSKDGYEFTGGRTVMTSQTICASIDNDLCHLERVTFQQHPKTGEIVMWGHLENTLNYNLAQVACASGQPGGAWTFHGTYRPLGYDSRDMTVFVDDDSEHSAYLISAVGVNTNMTIMQLTSNWTAVDKLVNTVYIKQYREAPAMVKVDGIYYLFTSRAAGWYPSQPLYITTKSIASTWSDGRAPADPATYSSQSGGITTFGTSSAMLSDRWGANWSPVDGANREYMLPISFSSDGEGFAYYNFYQKTGYRQSSSSTGDQTGVFGIQSGKILSVGKPVTVNPAGGTSIADVNDGVYDDSAAYFVPSGYPFTLTVDLGESSNITQVDLTTRMIQGSETYYQFTVLGSTDGINYETIGDASKNTQVGYIPVFISDPESYRYIQVNVTHIINTHNGNEATYFGGIIEYTVYGY</sequence>
<keyword evidence="2" id="KW-0732">Signal</keyword>
<evidence type="ECO:0000256" key="2">
    <source>
        <dbReference type="ARBA" id="ARBA00022729"/>
    </source>
</evidence>